<dbReference type="Proteomes" id="UP000681720">
    <property type="component" value="Unassembled WGS sequence"/>
</dbReference>
<name>A0A819LJ59_9BILA</name>
<dbReference type="EMBL" id="CAJOBH010005667">
    <property type="protein sequence ID" value="CAF4031771.1"/>
    <property type="molecule type" value="Genomic_DNA"/>
</dbReference>
<dbReference type="Proteomes" id="UP000663855">
    <property type="component" value="Unassembled WGS sequence"/>
</dbReference>
<evidence type="ECO:0000313" key="5">
    <source>
        <dbReference type="EMBL" id="CAF4031771.1"/>
    </source>
</evidence>
<evidence type="ECO:0000313" key="1">
    <source>
        <dbReference type="EMBL" id="CAF1272555.1"/>
    </source>
</evidence>
<proteinExistence type="predicted"/>
<dbReference type="OrthoDB" id="9989111at2759"/>
<dbReference type="EMBL" id="CAJNRF010014596">
    <property type="protein sequence ID" value="CAF2158283.1"/>
    <property type="molecule type" value="Genomic_DNA"/>
</dbReference>
<dbReference type="EMBL" id="CAJNOV010007189">
    <property type="protein sequence ID" value="CAF1272555.1"/>
    <property type="molecule type" value="Genomic_DNA"/>
</dbReference>
<evidence type="ECO:0000313" key="3">
    <source>
        <dbReference type="EMBL" id="CAF2158283.1"/>
    </source>
</evidence>
<organism evidence="4 7">
    <name type="scientific">Rotaria magnacalcarata</name>
    <dbReference type="NCBI Taxonomy" id="392030"/>
    <lineage>
        <taxon>Eukaryota</taxon>
        <taxon>Metazoa</taxon>
        <taxon>Spiralia</taxon>
        <taxon>Gnathifera</taxon>
        <taxon>Rotifera</taxon>
        <taxon>Eurotatoria</taxon>
        <taxon>Bdelloidea</taxon>
        <taxon>Philodinida</taxon>
        <taxon>Philodinidae</taxon>
        <taxon>Rotaria</taxon>
    </lineage>
</organism>
<dbReference type="Proteomes" id="UP000663856">
    <property type="component" value="Unassembled WGS sequence"/>
</dbReference>
<comment type="caution">
    <text evidence="4">The sequence shown here is derived from an EMBL/GenBank/DDBJ whole genome shotgun (WGS) entry which is preliminary data.</text>
</comment>
<dbReference type="Proteomes" id="UP000681967">
    <property type="component" value="Unassembled WGS sequence"/>
</dbReference>
<dbReference type="EMBL" id="CAJOBJ010007103">
    <property type="protein sequence ID" value="CAF4077758.1"/>
    <property type="molecule type" value="Genomic_DNA"/>
</dbReference>
<accession>A0A819LJ59</accession>
<sequence length="253" mass="28405">MIRYSQHGYLLFLNTGYALECMSNCEINSPFGTSLRIPDDQCQQHTSSSSCSVRLSFKYDRQYYTARFGIFGSPYDIIYITSGPYLSYDILFSCSEDAECPVVYAQRKIDEMVARHYNVTRIYGQLALLIDNSSRNGSIQCHDLRNNVITCSPSQLCSSDFDTKRKQIKSRLCDFDDGIARVSVFDDDLSSNIYVKCRRSLCDGDTTFNQIKNILAENGLTDANGGLIAAGNKEMSSSVSVTLAFIFALVSYF</sequence>
<reference evidence="4" key="1">
    <citation type="submission" date="2021-02" db="EMBL/GenBank/DDBJ databases">
        <authorList>
            <person name="Nowell W R."/>
        </authorList>
    </citation>
    <scope>NUCLEOTIDE SEQUENCE</scope>
</reference>
<dbReference type="EMBL" id="CAJNOW010012002">
    <property type="protein sequence ID" value="CAF1605253.1"/>
    <property type="molecule type" value="Genomic_DNA"/>
</dbReference>
<dbReference type="Proteomes" id="UP000663834">
    <property type="component" value="Unassembled WGS sequence"/>
</dbReference>
<gene>
    <name evidence="5" type="ORF">BYL167_LOCUS15371</name>
    <name evidence="1" type="ORF">CJN711_LOCUS15552</name>
    <name evidence="6" type="ORF">GIL414_LOCUS15882</name>
    <name evidence="2" type="ORF">KQP761_LOCUS22733</name>
    <name evidence="4" type="ORF">OVN521_LOCUS12855</name>
    <name evidence="3" type="ORF">WKI299_LOCUS31825</name>
</gene>
<dbReference type="AlphaFoldDB" id="A0A819LJ59"/>
<evidence type="ECO:0000313" key="6">
    <source>
        <dbReference type="EMBL" id="CAF4077758.1"/>
    </source>
</evidence>
<keyword evidence="7" id="KW-1185">Reference proteome</keyword>
<evidence type="ECO:0000313" key="2">
    <source>
        <dbReference type="EMBL" id="CAF1605253.1"/>
    </source>
</evidence>
<evidence type="ECO:0000313" key="4">
    <source>
        <dbReference type="EMBL" id="CAF3961889.1"/>
    </source>
</evidence>
<protein>
    <submittedName>
        <fullName evidence="4">Uncharacterized protein</fullName>
    </submittedName>
</protein>
<evidence type="ECO:0000313" key="7">
    <source>
        <dbReference type="Proteomes" id="UP000663866"/>
    </source>
</evidence>
<dbReference type="Proteomes" id="UP000663866">
    <property type="component" value="Unassembled WGS sequence"/>
</dbReference>
<dbReference type="EMBL" id="CAJOBG010001832">
    <property type="protein sequence ID" value="CAF3961889.1"/>
    <property type="molecule type" value="Genomic_DNA"/>
</dbReference>